<dbReference type="Gene3D" id="3.20.20.80">
    <property type="entry name" value="Glycosidases"/>
    <property type="match status" value="1"/>
</dbReference>
<comment type="caution">
    <text evidence="2">The sequence shown here is derived from an EMBL/GenBank/DDBJ whole genome shotgun (WGS) entry which is preliminary data.</text>
</comment>
<dbReference type="Proteomes" id="UP001501729">
    <property type="component" value="Unassembled WGS sequence"/>
</dbReference>
<proteinExistence type="predicted"/>
<feature type="compositionally biased region" description="Basic and acidic residues" evidence="1">
    <location>
        <begin position="368"/>
        <end position="377"/>
    </location>
</feature>
<evidence type="ECO:0008006" key="4">
    <source>
        <dbReference type="Google" id="ProtNLM"/>
    </source>
</evidence>
<dbReference type="RefSeq" id="WP_227779056.1">
    <property type="nucleotide sequence ID" value="NZ_BAABKX010000030.1"/>
</dbReference>
<keyword evidence="3" id="KW-1185">Reference proteome</keyword>
<organism evidence="2 3">
    <name type="scientific">Haladaptatus pallidirubidus</name>
    <dbReference type="NCBI Taxonomy" id="1008152"/>
    <lineage>
        <taxon>Archaea</taxon>
        <taxon>Methanobacteriati</taxon>
        <taxon>Methanobacteriota</taxon>
        <taxon>Stenosarchaea group</taxon>
        <taxon>Halobacteria</taxon>
        <taxon>Halobacteriales</taxon>
        <taxon>Haladaptataceae</taxon>
        <taxon>Haladaptatus</taxon>
    </lineage>
</organism>
<feature type="region of interest" description="Disordered" evidence="1">
    <location>
        <begin position="20"/>
        <end position="53"/>
    </location>
</feature>
<accession>A0AAV3URP9</accession>
<evidence type="ECO:0000256" key="1">
    <source>
        <dbReference type="SAM" id="MobiDB-lite"/>
    </source>
</evidence>
<evidence type="ECO:0000313" key="2">
    <source>
        <dbReference type="EMBL" id="GAA5065230.1"/>
    </source>
</evidence>
<feature type="region of interest" description="Disordered" evidence="1">
    <location>
        <begin position="362"/>
        <end position="399"/>
    </location>
</feature>
<gene>
    <name evidence="2" type="ORF">GCM10025751_55860</name>
</gene>
<dbReference type="GeneID" id="68617199"/>
<dbReference type="EMBL" id="BAABKX010000030">
    <property type="protein sequence ID" value="GAA5065230.1"/>
    <property type="molecule type" value="Genomic_DNA"/>
</dbReference>
<evidence type="ECO:0000313" key="3">
    <source>
        <dbReference type="Proteomes" id="UP001501729"/>
    </source>
</evidence>
<dbReference type="AlphaFoldDB" id="A0AAV3URP9"/>
<sequence length="399" mass="45970">MDSGRTRREFLAASTGGITLGLGRYHNTQDTSPKQRKKEPKQANNQGSTKKPVDVRGAIYIPTRAFNRYQMWRDYDPAEIERDFGYAARLNLNAIRTWLSYEYWLQNPDAHAKHLEHLLDTADKYGMQVLLGLFDSVGRAPTFENLLNDDILAAVQTHSPSGRTMVEKPLWKTPRVFIRWFMQQYRDDDRLLAIELTNEPGWDQRNVQFMREMAEILAWYRGERPLTVGSTSLANNAEYLDWGMDILQFHYNFARTPKLYRHVLQQANYVQTKLDMPVWLSEWQRLRPGEKFAADVNENAAVPDYSSLAPIIHKAGIGNFFWSLMLKPAYTLAVRENGVINGLFHEDGAVWSLDDARAIKAMSGDPSFEGRERKEYPDWTSDIKSSNTPDPGTEQPTRD</sequence>
<dbReference type="InterPro" id="IPR017853">
    <property type="entry name" value="GH"/>
</dbReference>
<dbReference type="SUPFAM" id="SSF51445">
    <property type="entry name" value="(Trans)glycosidases"/>
    <property type="match status" value="1"/>
</dbReference>
<protein>
    <recommendedName>
        <fullName evidence="4">Glycoside hydrolase</fullName>
    </recommendedName>
</protein>
<name>A0AAV3URP9_9EURY</name>
<reference evidence="2 3" key="1">
    <citation type="journal article" date="2019" name="Int. J. Syst. Evol. Microbiol.">
        <title>The Global Catalogue of Microorganisms (GCM) 10K type strain sequencing project: providing services to taxonomists for standard genome sequencing and annotation.</title>
        <authorList>
            <consortium name="The Broad Institute Genomics Platform"/>
            <consortium name="The Broad Institute Genome Sequencing Center for Infectious Disease"/>
            <person name="Wu L."/>
            <person name="Ma J."/>
        </authorList>
    </citation>
    <scope>NUCLEOTIDE SEQUENCE [LARGE SCALE GENOMIC DNA]</scope>
    <source>
        <strain evidence="2 3">JCM 17504</strain>
    </source>
</reference>